<feature type="domain" description="DUF11" evidence="2">
    <location>
        <begin position="650"/>
        <end position="737"/>
    </location>
</feature>
<feature type="compositionally biased region" description="Low complexity" evidence="1">
    <location>
        <begin position="81"/>
        <end position="103"/>
    </location>
</feature>
<feature type="compositionally biased region" description="Polar residues" evidence="1">
    <location>
        <begin position="177"/>
        <end position="198"/>
    </location>
</feature>
<evidence type="ECO:0000313" key="4">
    <source>
        <dbReference type="Proteomes" id="UP000322699"/>
    </source>
</evidence>
<name>A0A5B1CIB6_9BACT</name>
<feature type="compositionally biased region" description="Polar residues" evidence="1">
    <location>
        <begin position="407"/>
        <end position="441"/>
    </location>
</feature>
<feature type="compositionally biased region" description="Polar residues" evidence="1">
    <location>
        <begin position="160"/>
        <end position="170"/>
    </location>
</feature>
<comment type="caution">
    <text evidence="3">The sequence shown here is derived from an EMBL/GenBank/DDBJ whole genome shotgun (WGS) entry which is preliminary data.</text>
</comment>
<feature type="region of interest" description="Disordered" evidence="1">
    <location>
        <begin position="1083"/>
        <end position="1102"/>
    </location>
</feature>
<dbReference type="AlphaFoldDB" id="A0A5B1CIB6"/>
<evidence type="ECO:0000256" key="1">
    <source>
        <dbReference type="SAM" id="MobiDB-lite"/>
    </source>
</evidence>
<proteinExistence type="predicted"/>
<feature type="compositionally biased region" description="Polar residues" evidence="1">
    <location>
        <begin position="532"/>
        <end position="554"/>
    </location>
</feature>
<evidence type="ECO:0000313" key="3">
    <source>
        <dbReference type="EMBL" id="KAA1259981.1"/>
    </source>
</evidence>
<protein>
    <submittedName>
        <fullName evidence="3">Large cysteine-rich periplasmic protein OmcB</fullName>
    </submittedName>
</protein>
<dbReference type="Proteomes" id="UP000322699">
    <property type="component" value="Unassembled WGS sequence"/>
</dbReference>
<feature type="region of interest" description="Disordered" evidence="1">
    <location>
        <begin position="288"/>
        <end position="318"/>
    </location>
</feature>
<accession>A0A5B1CIB6</accession>
<feature type="region of interest" description="Disordered" evidence="1">
    <location>
        <begin position="35"/>
        <end position="251"/>
    </location>
</feature>
<dbReference type="RefSeq" id="WP_068265369.1">
    <property type="nucleotide sequence ID" value="NZ_LWSK01000085.1"/>
</dbReference>
<dbReference type="EMBL" id="VRLW01000001">
    <property type="protein sequence ID" value="KAA1259981.1"/>
    <property type="molecule type" value="Genomic_DNA"/>
</dbReference>
<keyword evidence="4" id="KW-1185">Reference proteome</keyword>
<feature type="region of interest" description="Disordered" evidence="1">
    <location>
        <begin position="362"/>
        <end position="501"/>
    </location>
</feature>
<dbReference type="Pfam" id="PF01345">
    <property type="entry name" value="DUF11"/>
    <property type="match status" value="1"/>
</dbReference>
<feature type="compositionally biased region" description="Basic and acidic residues" evidence="1">
    <location>
        <begin position="562"/>
        <end position="573"/>
    </location>
</feature>
<sequence length="1102" mass="117237">MDRVNRRFLVASTLIAIPAALLMASLSIGTNPEVPFSSSHEPAFGSGVRTALGQSSGTDESAIRQVIGKQPTTGPRRALFSTSNASTSRSSNTRSTSSSRSSAEPQGLFETLFGSRGDQSNDRRSTTRSSTNRSSTTQPRAASATTPNVDWDGIPFHDVNGNTVGRSGSTPLAKPIRSTTQTRVIRGGSNSRKLTASPTVAKKPTAAMSVPKPPAEARAKPKLRTFSSSESSRRSKPVAVASPRSTKSSVASIYGNTTKTEANYQSDDVADLVPRVRRRVIKPAPQAIAKQEPAKKEPKVAPESKIAKQVAPKAAGKVDAVKKAPAKVAEKPAEKNAAEKIAAKVEPKKVPELAAVKKLAAAPKAELQMPTASVAKADVSPKPAYSTPVDPETTAIPPAPAYAASGGTDSFALTQPNPAESNPAATAKLPQTSTHAASVSHRTGPPAAAFVPIRQPAGSSVPASAGYPTFEDRTPSADRFGANSTNRNGYQSDGFNAVGSGVAQDKPVYETALARDRNYADRGNYDPYGSRGNYQTPRMSTYGQPSRNQPSQVAVNPVPAPAERELAPTRPSHETAAYPMHPIPGHQADSGFEKRVVKRSSSNPPKTDQFADASGNRMRTKSAAVAKLPAAGAHIVTSELPGIRVITNGPSEVMIRQNNEYEIRVENRGSIDAKGLLVRALIPDWADVQGKNATVGDIDSQGDKGSERLVWIIDHLPAGTSEQMFVRLMAARSGTYNLDVDWTLQPQRSVAQVKVHEPRLELAIEGPGQVVYGHSQTYKVRVLNPGDGVAANVVFTLSPNSATPQTQRIGDIPAGKEAQFEVELTAQDLGDLKIQGLAMGDLELRAEGNKTISVLAAQLEAILGGPELKYQNTEAVYSLQLQNLGTATSEHVIASLRIPPGVKYLGGIDGAVQSRDMLKWEVTDLAPGASRDYQFRCNMIATGDHQFAFDCKGTAAGQASVAIETSVESIADLVLTINDPPAPAPIDSEVEYEIIVRNRGSREAKDVRAIAQFSHGIEPQRVEGQSGEVVTGQVLFDPIPRIGAGEEMRLRVIALATKAGHHRFRTEVRSGDTVLVAEEATHYMSPRSDRVSRRSSDAPLTR</sequence>
<dbReference type="InterPro" id="IPR013783">
    <property type="entry name" value="Ig-like_fold"/>
</dbReference>
<feature type="compositionally biased region" description="Low complexity" evidence="1">
    <location>
        <begin position="127"/>
        <end position="137"/>
    </location>
</feature>
<dbReference type="Gene3D" id="2.60.40.10">
    <property type="entry name" value="Immunoglobulins"/>
    <property type="match status" value="1"/>
</dbReference>
<evidence type="ECO:0000259" key="2">
    <source>
        <dbReference type="Pfam" id="PF01345"/>
    </source>
</evidence>
<reference evidence="3 4" key="1">
    <citation type="submission" date="2019-08" db="EMBL/GenBank/DDBJ databases">
        <title>Deep-cultivation of Planctomycetes and their phenomic and genomic characterization uncovers novel biology.</title>
        <authorList>
            <person name="Wiegand S."/>
            <person name="Jogler M."/>
            <person name="Boedeker C."/>
            <person name="Pinto D."/>
            <person name="Vollmers J."/>
            <person name="Rivas-Marin E."/>
            <person name="Kohn T."/>
            <person name="Peeters S.H."/>
            <person name="Heuer A."/>
            <person name="Rast P."/>
            <person name="Oberbeckmann S."/>
            <person name="Bunk B."/>
            <person name="Jeske O."/>
            <person name="Meyerdierks A."/>
            <person name="Storesund J.E."/>
            <person name="Kallscheuer N."/>
            <person name="Luecker S."/>
            <person name="Lage O.M."/>
            <person name="Pohl T."/>
            <person name="Merkel B.J."/>
            <person name="Hornburger P."/>
            <person name="Mueller R.-W."/>
            <person name="Bruemmer F."/>
            <person name="Labrenz M."/>
            <person name="Spormann A.M."/>
            <person name="Op Den Camp H."/>
            <person name="Overmann J."/>
            <person name="Amann R."/>
            <person name="Jetten M.S.M."/>
            <person name="Mascher T."/>
            <person name="Medema M.H."/>
            <person name="Devos D.P."/>
            <person name="Kaster A.-K."/>
            <person name="Ovreas L."/>
            <person name="Rohde M."/>
            <person name="Galperin M.Y."/>
            <person name="Jogler C."/>
        </authorList>
    </citation>
    <scope>NUCLEOTIDE SEQUENCE [LARGE SCALE GENOMIC DNA]</scope>
    <source>
        <strain evidence="3 4">LF1</strain>
    </source>
</reference>
<dbReference type="PANTHER" id="PTHR35902">
    <property type="entry name" value="S-LAYER DOMAIN-LIKE PROTEIN-RELATED"/>
    <property type="match status" value="1"/>
</dbReference>
<feature type="region of interest" description="Disordered" evidence="1">
    <location>
        <begin position="520"/>
        <end position="575"/>
    </location>
</feature>
<feature type="compositionally biased region" description="Basic and acidic residues" evidence="1">
    <location>
        <begin position="1087"/>
        <end position="1096"/>
    </location>
</feature>
<dbReference type="InterPro" id="IPR001434">
    <property type="entry name" value="OmcB-like_DUF11"/>
</dbReference>
<dbReference type="PANTHER" id="PTHR35902:SF3">
    <property type="entry name" value="NPCBM-ASSOCIATED, NEW3 DOMAIN OF ALPHA-GALACTOSIDASE"/>
    <property type="match status" value="1"/>
</dbReference>
<feature type="compositionally biased region" description="Polar residues" evidence="1">
    <location>
        <begin position="482"/>
        <end position="494"/>
    </location>
</feature>
<gene>
    <name evidence="3" type="primary">omcB_3</name>
    <name evidence="3" type="ORF">LF1_25190</name>
</gene>
<organism evidence="3 4">
    <name type="scientific">Rubripirellula obstinata</name>
    <dbReference type="NCBI Taxonomy" id="406547"/>
    <lineage>
        <taxon>Bacteria</taxon>
        <taxon>Pseudomonadati</taxon>
        <taxon>Planctomycetota</taxon>
        <taxon>Planctomycetia</taxon>
        <taxon>Pirellulales</taxon>
        <taxon>Pirellulaceae</taxon>
        <taxon>Rubripirellula</taxon>
    </lineage>
</organism>
<feature type="region of interest" description="Disordered" evidence="1">
    <location>
        <begin position="598"/>
        <end position="617"/>
    </location>
</feature>
<feature type="compositionally biased region" description="Polar residues" evidence="1">
    <location>
        <begin position="138"/>
        <end position="148"/>
    </location>
</feature>
<feature type="compositionally biased region" description="Basic and acidic residues" evidence="1">
    <location>
        <begin position="292"/>
        <end position="306"/>
    </location>
</feature>